<evidence type="ECO:0000256" key="2">
    <source>
        <dbReference type="ARBA" id="ARBA00023002"/>
    </source>
</evidence>
<evidence type="ECO:0000313" key="5">
    <source>
        <dbReference type="Proteomes" id="UP000184526"/>
    </source>
</evidence>
<dbReference type="Gene3D" id="3.20.20.70">
    <property type="entry name" value="Aldolase class I"/>
    <property type="match status" value="1"/>
</dbReference>
<dbReference type="Pfam" id="PF00724">
    <property type="entry name" value="Oxidored_FMN"/>
    <property type="match status" value="1"/>
</dbReference>
<name>A0A1M5TPD7_9CLOT</name>
<dbReference type="RefSeq" id="WP_072830012.1">
    <property type="nucleotide sequence ID" value="NZ_FQXP01000003.1"/>
</dbReference>
<protein>
    <submittedName>
        <fullName evidence="4">2,4-dienoyl-CoA reductase</fullName>
    </submittedName>
</protein>
<dbReference type="OrthoDB" id="9772736at2"/>
<dbReference type="AlphaFoldDB" id="A0A1M5TPD7"/>
<accession>A0A1M5TPD7</accession>
<reference evidence="4 5" key="1">
    <citation type="submission" date="2016-11" db="EMBL/GenBank/DDBJ databases">
        <authorList>
            <person name="Jaros S."/>
            <person name="Januszkiewicz K."/>
            <person name="Wedrychowicz H."/>
        </authorList>
    </citation>
    <scope>NUCLEOTIDE SEQUENCE [LARGE SCALE GENOMIC DNA]</scope>
    <source>
        <strain evidence="4 5">DSM 3089</strain>
    </source>
</reference>
<keyword evidence="2" id="KW-0560">Oxidoreductase</keyword>
<evidence type="ECO:0000259" key="3">
    <source>
        <dbReference type="Pfam" id="PF00724"/>
    </source>
</evidence>
<dbReference type="GO" id="GO:0010181">
    <property type="term" value="F:FMN binding"/>
    <property type="evidence" value="ECO:0007669"/>
    <property type="project" value="InterPro"/>
</dbReference>
<evidence type="ECO:0000313" key="4">
    <source>
        <dbReference type="EMBL" id="SHH52496.1"/>
    </source>
</evidence>
<dbReference type="CDD" id="cd02803">
    <property type="entry name" value="OYE_like_FMN_family"/>
    <property type="match status" value="1"/>
</dbReference>
<dbReference type="InterPro" id="IPR013785">
    <property type="entry name" value="Aldolase_TIM"/>
</dbReference>
<organism evidence="4 5">
    <name type="scientific">Clostridium collagenovorans DSM 3089</name>
    <dbReference type="NCBI Taxonomy" id="1121306"/>
    <lineage>
        <taxon>Bacteria</taxon>
        <taxon>Bacillati</taxon>
        <taxon>Bacillota</taxon>
        <taxon>Clostridia</taxon>
        <taxon>Eubacteriales</taxon>
        <taxon>Clostridiaceae</taxon>
        <taxon>Clostridium</taxon>
    </lineage>
</organism>
<dbReference type="SUPFAM" id="SSF51395">
    <property type="entry name" value="FMN-linked oxidoreductases"/>
    <property type="match status" value="1"/>
</dbReference>
<gene>
    <name evidence="4" type="ORF">SAMN02745196_00661</name>
</gene>
<dbReference type="InterPro" id="IPR001155">
    <property type="entry name" value="OxRdtase_FMN_N"/>
</dbReference>
<dbReference type="PANTHER" id="PTHR43656:SF2">
    <property type="entry name" value="BINDING OXIDOREDUCTASE, PUTATIVE (AFU_ORTHOLOGUE AFUA_2G08260)-RELATED"/>
    <property type="match status" value="1"/>
</dbReference>
<proteinExistence type="predicted"/>
<feature type="domain" description="NADH:flavin oxidoreductase/NADH oxidase N-terminal" evidence="3">
    <location>
        <begin position="3"/>
        <end position="313"/>
    </location>
</feature>
<sequence length="339" mass="38168">MKKLFDVTKIGEATIKNRFIRSATWEGMADEEGHLTSELIDLYEKLAKGGVGLIISSYATIFKYDKPSKRMLGLYDDSFINEYKELTHKVHENNSKIIAQLVLGNEFISSESDKSYYGLDDSITENDIKEIKNAFVQAALRCEKAGFDGVQIHGAHGYFLSRTLSPIYNKMNNGYGGSLDNRVKLIEEVYSDMRSALKDEFIISIKINSNDFEEGGATFEECKKLCLNLDKLGIDFIEISGNSNNELKGEGIYLDYAKEVAQSITTPVALVGVNRSLDFMEEVINLTDIQYISMCRPFICEYDIVNKFENGIKRKSRCVSCGKCVNNGKINCILNLKDN</sequence>
<keyword evidence="5" id="KW-1185">Reference proteome</keyword>
<dbReference type="InterPro" id="IPR051799">
    <property type="entry name" value="NADH_flavin_oxidoreductase"/>
</dbReference>
<dbReference type="Proteomes" id="UP000184526">
    <property type="component" value="Unassembled WGS sequence"/>
</dbReference>
<dbReference type="STRING" id="1121306.SAMN02745196_00661"/>
<evidence type="ECO:0000256" key="1">
    <source>
        <dbReference type="ARBA" id="ARBA00022630"/>
    </source>
</evidence>
<keyword evidence="1" id="KW-0285">Flavoprotein</keyword>
<dbReference type="PANTHER" id="PTHR43656">
    <property type="entry name" value="BINDING OXIDOREDUCTASE, PUTATIVE (AFU_ORTHOLOGUE AFUA_2G08260)-RELATED"/>
    <property type="match status" value="1"/>
</dbReference>
<dbReference type="EMBL" id="FQXP01000003">
    <property type="protein sequence ID" value="SHH52496.1"/>
    <property type="molecule type" value="Genomic_DNA"/>
</dbReference>
<dbReference type="GO" id="GO:0016491">
    <property type="term" value="F:oxidoreductase activity"/>
    <property type="evidence" value="ECO:0007669"/>
    <property type="project" value="UniProtKB-KW"/>
</dbReference>